<evidence type="ECO:0000256" key="10">
    <source>
        <dbReference type="SAM" id="Phobius"/>
    </source>
</evidence>
<feature type="compositionally biased region" description="Pro residues" evidence="9">
    <location>
        <begin position="7"/>
        <end position="18"/>
    </location>
</feature>
<dbReference type="InterPro" id="IPR000700">
    <property type="entry name" value="PAS-assoc_C"/>
</dbReference>
<dbReference type="InterPro" id="IPR003594">
    <property type="entry name" value="HATPase_dom"/>
</dbReference>
<dbReference type="PROSITE" id="PS50113">
    <property type="entry name" value="PAC"/>
    <property type="match status" value="1"/>
</dbReference>
<dbReference type="SMART" id="SM00387">
    <property type="entry name" value="HATPase_c"/>
    <property type="match status" value="1"/>
</dbReference>
<dbReference type="Gene3D" id="1.10.287.130">
    <property type="match status" value="1"/>
</dbReference>
<evidence type="ECO:0000313" key="14">
    <source>
        <dbReference type="Proteomes" id="UP000831327"/>
    </source>
</evidence>
<dbReference type="SUPFAM" id="SSF55785">
    <property type="entry name" value="PYP-like sensor domain (PAS domain)"/>
    <property type="match status" value="1"/>
</dbReference>
<dbReference type="InterPro" id="IPR003661">
    <property type="entry name" value="HisK_dim/P_dom"/>
</dbReference>
<dbReference type="InterPro" id="IPR035965">
    <property type="entry name" value="PAS-like_dom_sf"/>
</dbReference>
<evidence type="ECO:0000256" key="8">
    <source>
        <dbReference type="ARBA" id="ARBA00023012"/>
    </source>
</evidence>
<dbReference type="SMART" id="SM00388">
    <property type="entry name" value="HisKA"/>
    <property type="match status" value="1"/>
</dbReference>
<keyword evidence="5" id="KW-0547">Nucleotide-binding</keyword>
<dbReference type="InterPro" id="IPR036890">
    <property type="entry name" value="HATPase_C_sf"/>
</dbReference>
<dbReference type="Pfam" id="PF00512">
    <property type="entry name" value="HisKA"/>
    <property type="match status" value="1"/>
</dbReference>
<keyword evidence="6" id="KW-0418">Kinase</keyword>
<keyword evidence="10" id="KW-1133">Transmembrane helix</keyword>
<protein>
    <recommendedName>
        <fullName evidence="2">histidine kinase</fullName>
        <ecNumber evidence="2">2.7.13.3</ecNumber>
    </recommendedName>
</protein>
<keyword evidence="10" id="KW-0812">Transmembrane</keyword>
<dbReference type="EC" id="2.7.13.3" evidence="2"/>
<evidence type="ECO:0000256" key="3">
    <source>
        <dbReference type="ARBA" id="ARBA00022553"/>
    </source>
</evidence>
<feature type="domain" description="Histidine kinase" evidence="11">
    <location>
        <begin position="300"/>
        <end position="515"/>
    </location>
</feature>
<evidence type="ECO:0000259" key="11">
    <source>
        <dbReference type="PROSITE" id="PS50109"/>
    </source>
</evidence>
<dbReference type="InterPro" id="IPR036097">
    <property type="entry name" value="HisK_dim/P_sf"/>
</dbReference>
<dbReference type="Gene3D" id="3.30.450.20">
    <property type="entry name" value="PAS domain"/>
    <property type="match status" value="1"/>
</dbReference>
<feature type="transmembrane region" description="Helical" evidence="10">
    <location>
        <begin position="31"/>
        <end position="47"/>
    </location>
</feature>
<evidence type="ECO:0000256" key="5">
    <source>
        <dbReference type="ARBA" id="ARBA00022741"/>
    </source>
</evidence>
<dbReference type="SUPFAM" id="SSF47384">
    <property type="entry name" value="Homodimeric domain of signal transducing histidine kinase"/>
    <property type="match status" value="1"/>
</dbReference>
<evidence type="ECO:0000256" key="2">
    <source>
        <dbReference type="ARBA" id="ARBA00012438"/>
    </source>
</evidence>
<keyword evidence="7" id="KW-0067">ATP-binding</keyword>
<keyword evidence="14" id="KW-1185">Reference proteome</keyword>
<dbReference type="Gene3D" id="3.30.565.10">
    <property type="entry name" value="Histidine kinase-like ATPase, C-terminal domain"/>
    <property type="match status" value="1"/>
</dbReference>
<dbReference type="InterPro" id="IPR005467">
    <property type="entry name" value="His_kinase_dom"/>
</dbReference>
<evidence type="ECO:0000256" key="4">
    <source>
        <dbReference type="ARBA" id="ARBA00022679"/>
    </source>
</evidence>
<evidence type="ECO:0000256" key="6">
    <source>
        <dbReference type="ARBA" id="ARBA00022777"/>
    </source>
</evidence>
<feature type="region of interest" description="Disordered" evidence="9">
    <location>
        <begin position="1"/>
        <end position="20"/>
    </location>
</feature>
<keyword evidence="3" id="KW-0597">Phosphoprotein</keyword>
<reference evidence="13 14" key="1">
    <citation type="journal article" date="2016" name="Microbes Environ.">
        <title>Phylogenetically diverse aerobic anoxygenic phototrophic bacteria isolated from epilithic biofilms in Tama river, Japan.</title>
        <authorList>
            <person name="Hirose S."/>
            <person name="Matsuura K."/>
            <person name="Haruta S."/>
        </authorList>
    </citation>
    <scope>NUCLEOTIDE SEQUENCE [LARGE SCALE GENOMIC DNA]</scope>
    <source>
        <strain evidence="13 14">S08</strain>
    </source>
</reference>
<dbReference type="Proteomes" id="UP000831327">
    <property type="component" value="Chromosome"/>
</dbReference>
<dbReference type="PANTHER" id="PTHR43065">
    <property type="entry name" value="SENSOR HISTIDINE KINASE"/>
    <property type="match status" value="1"/>
</dbReference>
<evidence type="ECO:0000313" key="13">
    <source>
        <dbReference type="EMBL" id="BDG74360.1"/>
    </source>
</evidence>
<feature type="transmembrane region" description="Helical" evidence="10">
    <location>
        <begin position="53"/>
        <end position="70"/>
    </location>
</feature>
<keyword evidence="10" id="KW-0472">Membrane</keyword>
<dbReference type="PANTHER" id="PTHR43065:SF10">
    <property type="entry name" value="PEROXIDE STRESS-ACTIVATED HISTIDINE KINASE MAK3"/>
    <property type="match status" value="1"/>
</dbReference>
<accession>A0ABM7Y8K4</accession>
<dbReference type="CDD" id="cd00082">
    <property type="entry name" value="HisKA"/>
    <property type="match status" value="1"/>
</dbReference>
<comment type="catalytic activity">
    <reaction evidence="1">
        <text>ATP + protein L-histidine = ADP + protein N-phospho-L-histidine.</text>
        <dbReference type="EC" id="2.7.13.3"/>
    </reaction>
</comment>
<name>A0ABM7Y8K4_9PROT</name>
<proteinExistence type="predicted"/>
<organism evidence="13 14">
    <name type="scientific">Roseomonas fluvialis</name>
    <dbReference type="NCBI Taxonomy" id="1750527"/>
    <lineage>
        <taxon>Bacteria</taxon>
        <taxon>Pseudomonadati</taxon>
        <taxon>Pseudomonadota</taxon>
        <taxon>Alphaproteobacteria</taxon>
        <taxon>Acetobacterales</taxon>
        <taxon>Roseomonadaceae</taxon>
        <taxon>Roseomonas</taxon>
    </lineage>
</organism>
<evidence type="ECO:0000256" key="9">
    <source>
        <dbReference type="SAM" id="MobiDB-lite"/>
    </source>
</evidence>
<evidence type="ECO:0000256" key="1">
    <source>
        <dbReference type="ARBA" id="ARBA00000085"/>
    </source>
</evidence>
<sequence>MSEPRTPEPQPVRSPADPPIARQAEDAHSRNALLATALLLAIAIFIFDTFSPLEGAVAVLYVVVVVLAARTGRRRDIVVAAAGTLALTLYAYFDTHGAREAGAWTLRAIVSIAAIVMTGVLALQGCAATAALVRSESRYRRIFDASRIGIIEQDWRALRSAVSAQGLPSSIHRGARDVAQLRSLVRTIDTNPAMLAMLRRGADAEGLRAVSDRFFADTRDAFVRGEMFVEGESELLRSDGSRTPFLYTVIFPPPDDPDGSVLVFIVDITERRQAQDALLAAQADLAHAARTATLGELSASIAHEVNQPLMAVVTDGQAGLRWLRRATPDLAEVEQALTRIVAEGNRAGQIVTRIRSFVKKMPAQHEVLSIATIIEDAVLLVERELLATQVELKVEIAPDLPMLRGDRIQLQQILVNLMVNAAQALAASDTPRRLRVAAGLEDSGRIAVCVEDNGPGIGPGEQSRIFEPFFTTRQAGMGMGLAICRTTAEAHGGRLSVDSVPGAGAAFHLILPVAALEDAET</sequence>
<dbReference type="PROSITE" id="PS50109">
    <property type="entry name" value="HIS_KIN"/>
    <property type="match status" value="1"/>
</dbReference>
<keyword evidence="4" id="KW-0808">Transferase</keyword>
<keyword evidence="8" id="KW-0902">Two-component regulatory system</keyword>
<evidence type="ECO:0000259" key="12">
    <source>
        <dbReference type="PROSITE" id="PS50113"/>
    </source>
</evidence>
<dbReference type="PRINTS" id="PR00344">
    <property type="entry name" value="BCTRLSENSOR"/>
</dbReference>
<dbReference type="Pfam" id="PF02518">
    <property type="entry name" value="HATPase_c"/>
    <property type="match status" value="1"/>
</dbReference>
<evidence type="ECO:0000256" key="7">
    <source>
        <dbReference type="ARBA" id="ARBA00022840"/>
    </source>
</evidence>
<dbReference type="SUPFAM" id="SSF55874">
    <property type="entry name" value="ATPase domain of HSP90 chaperone/DNA topoisomerase II/histidine kinase"/>
    <property type="match status" value="1"/>
</dbReference>
<feature type="transmembrane region" description="Helical" evidence="10">
    <location>
        <begin position="105"/>
        <end position="133"/>
    </location>
</feature>
<dbReference type="EMBL" id="AP025637">
    <property type="protein sequence ID" value="BDG74360.1"/>
    <property type="molecule type" value="Genomic_DNA"/>
</dbReference>
<feature type="transmembrane region" description="Helical" evidence="10">
    <location>
        <begin position="77"/>
        <end position="93"/>
    </location>
</feature>
<dbReference type="InterPro" id="IPR004358">
    <property type="entry name" value="Sig_transdc_His_kin-like_C"/>
</dbReference>
<feature type="domain" description="PAC" evidence="12">
    <location>
        <begin position="229"/>
        <end position="280"/>
    </location>
</feature>
<gene>
    <name evidence="13" type="ORF">Rmf_42890</name>
</gene>